<evidence type="ECO:0000313" key="1">
    <source>
        <dbReference type="EMBL" id="THG41246.1"/>
    </source>
</evidence>
<gene>
    <name evidence="1" type="ORF">E5990_10925</name>
</gene>
<organism evidence="1 2">
    <name type="scientific">Muribaculum caecicola</name>
    <dbReference type="NCBI Taxonomy" id="3038144"/>
    <lineage>
        <taxon>Bacteria</taxon>
        <taxon>Pseudomonadati</taxon>
        <taxon>Bacteroidota</taxon>
        <taxon>Bacteroidia</taxon>
        <taxon>Bacteroidales</taxon>
        <taxon>Muribaculaceae</taxon>
        <taxon>Muribaculum</taxon>
    </lineage>
</organism>
<proteinExistence type="predicted"/>
<name>A0AC61S2N5_9BACT</name>
<dbReference type="Proteomes" id="UP000305401">
    <property type="component" value="Unassembled WGS sequence"/>
</dbReference>
<protein>
    <submittedName>
        <fullName evidence="1">Uncharacterized protein</fullName>
    </submittedName>
</protein>
<evidence type="ECO:0000313" key="2">
    <source>
        <dbReference type="Proteomes" id="UP000305401"/>
    </source>
</evidence>
<keyword evidence="2" id="KW-1185">Reference proteome</keyword>
<dbReference type="EMBL" id="SSTG01000226">
    <property type="protein sequence ID" value="THG41246.1"/>
    <property type="molecule type" value="Genomic_DNA"/>
</dbReference>
<comment type="caution">
    <text evidence="1">The sequence shown here is derived from an EMBL/GenBank/DDBJ whole genome shotgun (WGS) entry which is preliminary data.</text>
</comment>
<accession>A0AC61S2N5</accession>
<sequence length="274" mass="32029">MSDTIQLSHKEEFKNWMREFKSHDDSTITTRVNNVERIEHAYGSLADQWKKDRFESLFDQLKYSKTDELLKRKYTGPLEINGDLYNNLATYRAALRLYSAFPSAQKLEKFGYPFGEIGEKVHIALERLNSTCKKKKSYKQKEVKELIISPLVNYLNEELLTLGYKFSTETVATINNDKKQSTDRYDIYGEAIGKPIIIIEVDTHRADQVAKKVVSRLSFNLDAEVLYVALVYPNNHQNKNAEKKECMKYFRLANDLFSIFTAPQKHFVSHWLFK</sequence>
<reference evidence="1" key="1">
    <citation type="submission" date="2019-04" db="EMBL/GenBank/DDBJ databases">
        <title>Microbes associate with the intestines of laboratory mice.</title>
        <authorList>
            <person name="Navarre W."/>
            <person name="Wong E."/>
            <person name="Huang K.C."/>
            <person name="Tropini C."/>
            <person name="Ng K."/>
            <person name="Yu B."/>
        </authorList>
    </citation>
    <scope>NUCLEOTIDE SEQUENCE</scope>
    <source>
        <strain evidence="1">NM86_A22</strain>
    </source>
</reference>